<dbReference type="Proteomes" id="UP000013232">
    <property type="component" value="Unassembled WGS sequence"/>
</dbReference>
<dbReference type="Gene3D" id="1.10.10.10">
    <property type="entry name" value="Winged helix-like DNA-binding domain superfamily/Winged helix DNA-binding domain"/>
    <property type="match status" value="1"/>
</dbReference>
<dbReference type="EMBL" id="AMXE01000062">
    <property type="protein sequence ID" value="ENO86023.1"/>
    <property type="molecule type" value="Genomic_DNA"/>
</dbReference>
<keyword evidence="3" id="KW-0731">Sigma factor</keyword>
<evidence type="ECO:0000313" key="7">
    <source>
        <dbReference type="EMBL" id="ENO86023.1"/>
    </source>
</evidence>
<dbReference type="InterPro" id="IPR013325">
    <property type="entry name" value="RNA_pol_sigma_r2"/>
</dbReference>
<dbReference type="InterPro" id="IPR039425">
    <property type="entry name" value="RNA_pol_sigma-70-like"/>
</dbReference>
<reference evidence="7 8" key="1">
    <citation type="submission" date="2012-09" db="EMBL/GenBank/DDBJ databases">
        <title>Draft Genome Sequences of 6 Strains from Genus Thauera.</title>
        <authorList>
            <person name="Liu B."/>
            <person name="Shapleigh J.P."/>
            <person name="Frostegard A.H."/>
        </authorList>
    </citation>
    <scope>NUCLEOTIDE SEQUENCE [LARGE SCALE GENOMIC DNA]</scope>
    <source>
        <strain evidence="8">47Lol / DSM 12138</strain>
    </source>
</reference>
<keyword evidence="2" id="KW-0805">Transcription regulation</keyword>
<dbReference type="NCBIfam" id="TIGR02937">
    <property type="entry name" value="sigma70-ECF"/>
    <property type="match status" value="1"/>
</dbReference>
<dbReference type="InterPro" id="IPR013249">
    <property type="entry name" value="RNA_pol_sigma70_r4_t2"/>
</dbReference>
<dbReference type="PANTHER" id="PTHR43133:SF63">
    <property type="entry name" value="RNA POLYMERASE SIGMA FACTOR FECI-RELATED"/>
    <property type="match status" value="1"/>
</dbReference>
<dbReference type="InterPro" id="IPR014284">
    <property type="entry name" value="RNA_pol_sigma-70_dom"/>
</dbReference>
<dbReference type="PANTHER" id="PTHR43133">
    <property type="entry name" value="RNA POLYMERASE ECF-TYPE SIGMA FACTO"/>
    <property type="match status" value="1"/>
</dbReference>
<dbReference type="AlphaFoldDB" id="N6YV47"/>
<dbReference type="GO" id="GO:0006352">
    <property type="term" value="P:DNA-templated transcription initiation"/>
    <property type="evidence" value="ECO:0007669"/>
    <property type="project" value="InterPro"/>
</dbReference>
<dbReference type="Pfam" id="PF08281">
    <property type="entry name" value="Sigma70_r4_2"/>
    <property type="match status" value="1"/>
</dbReference>
<protein>
    <submittedName>
        <fullName evidence="7">RNA polymerase sigma factor sigma-70 family protein 4</fullName>
    </submittedName>
</protein>
<accession>N6YV47</accession>
<proteinExistence type="inferred from homology"/>
<comment type="similarity">
    <text evidence="1">Belongs to the sigma-70 factor family. ECF subfamily.</text>
</comment>
<dbReference type="eggNOG" id="COG1595">
    <property type="taxonomic scope" value="Bacteria"/>
</dbReference>
<dbReference type="GO" id="GO:0016987">
    <property type="term" value="F:sigma factor activity"/>
    <property type="evidence" value="ECO:0007669"/>
    <property type="project" value="UniProtKB-KW"/>
</dbReference>
<evidence type="ECO:0000256" key="3">
    <source>
        <dbReference type="ARBA" id="ARBA00023082"/>
    </source>
</evidence>
<gene>
    <name evidence="7" type="ORF">C666_14175</name>
</gene>
<dbReference type="CDD" id="cd06171">
    <property type="entry name" value="Sigma70_r4"/>
    <property type="match status" value="1"/>
</dbReference>
<feature type="domain" description="RNA polymerase sigma-70 region 2" evidence="5">
    <location>
        <begin position="18"/>
        <end position="80"/>
    </location>
</feature>
<evidence type="ECO:0000256" key="2">
    <source>
        <dbReference type="ARBA" id="ARBA00023015"/>
    </source>
</evidence>
<dbReference type="Gene3D" id="1.10.1740.10">
    <property type="match status" value="1"/>
</dbReference>
<evidence type="ECO:0000256" key="4">
    <source>
        <dbReference type="ARBA" id="ARBA00023163"/>
    </source>
</evidence>
<keyword evidence="8" id="KW-1185">Reference proteome</keyword>
<dbReference type="GO" id="GO:0003677">
    <property type="term" value="F:DNA binding"/>
    <property type="evidence" value="ECO:0007669"/>
    <property type="project" value="InterPro"/>
</dbReference>
<dbReference type="InterPro" id="IPR013324">
    <property type="entry name" value="RNA_pol_sigma_r3/r4-like"/>
</dbReference>
<dbReference type="SUPFAM" id="SSF88659">
    <property type="entry name" value="Sigma3 and sigma4 domains of RNA polymerase sigma factors"/>
    <property type="match status" value="1"/>
</dbReference>
<evidence type="ECO:0000259" key="5">
    <source>
        <dbReference type="Pfam" id="PF04542"/>
    </source>
</evidence>
<dbReference type="SUPFAM" id="SSF88946">
    <property type="entry name" value="Sigma2 domain of RNA polymerase sigma factors"/>
    <property type="match status" value="1"/>
</dbReference>
<evidence type="ECO:0000259" key="6">
    <source>
        <dbReference type="Pfam" id="PF08281"/>
    </source>
</evidence>
<organism evidence="7 8">
    <name type="scientific">Thauera linaloolentis (strain DSM 12138 / JCM 21573 / CCUG 41526 / CIP 105981 / IAM 15112 / NBRC 102519 / 47Lol)</name>
    <dbReference type="NCBI Taxonomy" id="1123367"/>
    <lineage>
        <taxon>Bacteria</taxon>
        <taxon>Pseudomonadati</taxon>
        <taxon>Pseudomonadota</taxon>
        <taxon>Betaproteobacteria</taxon>
        <taxon>Rhodocyclales</taxon>
        <taxon>Zoogloeaceae</taxon>
        <taxon>Thauera</taxon>
    </lineage>
</organism>
<dbReference type="InterPro" id="IPR007627">
    <property type="entry name" value="RNA_pol_sigma70_r2"/>
</dbReference>
<dbReference type="Pfam" id="PF04542">
    <property type="entry name" value="Sigma70_r2"/>
    <property type="match status" value="1"/>
</dbReference>
<sequence>MISMSDRADSSSDLADAFAHWQPKLLRTLFRRLGNRADAEDIAQESFLRLAAAGKALPLDEQGPYLQRIAQNLWHDQWRNSPARQQIEVVAYDDCEMMAEGATTDGTCPCTRTEQRQRLERLQQALDELPERQREAFVLHRFDGLSQEQVGERMGISRRMVVKHLARAFAYCEIRVHYSSLEQMERLHPAAARRVDDDS</sequence>
<comment type="caution">
    <text evidence="7">The sequence shown here is derived from an EMBL/GenBank/DDBJ whole genome shotgun (WGS) entry which is preliminary data.</text>
</comment>
<dbReference type="STRING" id="1123367.GCA_000621305_03509"/>
<dbReference type="InterPro" id="IPR036388">
    <property type="entry name" value="WH-like_DNA-bd_sf"/>
</dbReference>
<feature type="domain" description="RNA polymerase sigma factor 70 region 4 type 2" evidence="6">
    <location>
        <begin position="120"/>
        <end position="170"/>
    </location>
</feature>
<evidence type="ECO:0000256" key="1">
    <source>
        <dbReference type="ARBA" id="ARBA00010641"/>
    </source>
</evidence>
<evidence type="ECO:0000313" key="8">
    <source>
        <dbReference type="Proteomes" id="UP000013232"/>
    </source>
</evidence>
<name>N6YV47_THAL4</name>
<keyword evidence="4" id="KW-0804">Transcription</keyword>